<feature type="domain" description="PA14" evidence="5">
    <location>
        <begin position="464"/>
        <end position="616"/>
    </location>
</feature>
<dbReference type="InterPro" id="IPR044993">
    <property type="entry name" value="BXL"/>
</dbReference>
<dbReference type="GO" id="GO:0045493">
    <property type="term" value="P:xylan catabolic process"/>
    <property type="evidence" value="ECO:0007669"/>
    <property type="project" value="InterPro"/>
</dbReference>
<dbReference type="PANTHER" id="PTHR42721">
    <property type="entry name" value="SUGAR HYDROLASE-RELATED"/>
    <property type="match status" value="1"/>
</dbReference>
<evidence type="ECO:0000256" key="2">
    <source>
        <dbReference type="ARBA" id="ARBA00022729"/>
    </source>
</evidence>
<dbReference type="EMBL" id="FZOU01000010">
    <property type="protein sequence ID" value="SNT37807.1"/>
    <property type="molecule type" value="Genomic_DNA"/>
</dbReference>
<dbReference type="SUPFAM" id="SSF52279">
    <property type="entry name" value="Beta-D-glucan exohydrolase, C-terminal domain"/>
    <property type="match status" value="1"/>
</dbReference>
<dbReference type="SUPFAM" id="SSF51445">
    <property type="entry name" value="(Trans)glycosidases"/>
    <property type="match status" value="1"/>
</dbReference>
<dbReference type="InterPro" id="IPR036881">
    <property type="entry name" value="Glyco_hydro_3_C_sf"/>
</dbReference>
<evidence type="ECO:0000313" key="6">
    <source>
        <dbReference type="EMBL" id="SNT37807.1"/>
    </source>
</evidence>
<dbReference type="GO" id="GO:0031222">
    <property type="term" value="P:arabinan catabolic process"/>
    <property type="evidence" value="ECO:0007669"/>
    <property type="project" value="TreeGrafter"/>
</dbReference>
<dbReference type="SMART" id="SM00758">
    <property type="entry name" value="PA14"/>
    <property type="match status" value="1"/>
</dbReference>
<dbReference type="InterPro" id="IPR001764">
    <property type="entry name" value="Glyco_hydro_3_N"/>
</dbReference>
<dbReference type="GO" id="GO:0046556">
    <property type="term" value="F:alpha-L-arabinofuranosidase activity"/>
    <property type="evidence" value="ECO:0007669"/>
    <property type="project" value="TreeGrafter"/>
</dbReference>
<comment type="similarity">
    <text evidence="1">Belongs to the glycosyl hydrolase 3 family.</text>
</comment>
<evidence type="ECO:0000313" key="7">
    <source>
        <dbReference type="Proteomes" id="UP000198356"/>
    </source>
</evidence>
<dbReference type="Pfam" id="PF00933">
    <property type="entry name" value="Glyco_hydro_3"/>
    <property type="match status" value="1"/>
</dbReference>
<reference evidence="6 7" key="1">
    <citation type="submission" date="2017-06" db="EMBL/GenBank/DDBJ databases">
        <authorList>
            <person name="Kim H.J."/>
            <person name="Triplett B.A."/>
        </authorList>
    </citation>
    <scope>NUCLEOTIDE SEQUENCE [LARGE SCALE GENOMIC DNA]</scope>
    <source>
        <strain evidence="6 7">DSM 18704</strain>
    </source>
</reference>
<dbReference type="InterPro" id="IPR036962">
    <property type="entry name" value="Glyco_hydro_3_N_sf"/>
</dbReference>
<organism evidence="6 7">
    <name type="scientific">Granulicella rosea</name>
    <dbReference type="NCBI Taxonomy" id="474952"/>
    <lineage>
        <taxon>Bacteria</taxon>
        <taxon>Pseudomonadati</taxon>
        <taxon>Acidobacteriota</taxon>
        <taxon>Terriglobia</taxon>
        <taxon>Terriglobales</taxon>
        <taxon>Acidobacteriaceae</taxon>
        <taxon>Granulicella</taxon>
    </lineage>
</organism>
<dbReference type="PROSITE" id="PS51820">
    <property type="entry name" value="PA14"/>
    <property type="match status" value="1"/>
</dbReference>
<keyword evidence="3" id="KW-0378">Hydrolase</keyword>
<protein>
    <submittedName>
        <fullName evidence="6">Beta-glucosidase</fullName>
    </submittedName>
</protein>
<dbReference type="InterPro" id="IPR013783">
    <property type="entry name" value="Ig-like_fold"/>
</dbReference>
<dbReference type="Pfam" id="PF01915">
    <property type="entry name" value="Glyco_hydro_3_C"/>
    <property type="match status" value="1"/>
</dbReference>
<dbReference type="InterPro" id="IPR011658">
    <property type="entry name" value="PA14_dom"/>
</dbReference>
<dbReference type="GO" id="GO:0009044">
    <property type="term" value="F:xylan 1,4-beta-xylosidase activity"/>
    <property type="evidence" value="ECO:0007669"/>
    <property type="project" value="InterPro"/>
</dbReference>
<dbReference type="Gene3D" id="3.20.20.300">
    <property type="entry name" value="Glycoside hydrolase, family 3, N-terminal domain"/>
    <property type="match status" value="1"/>
</dbReference>
<feature type="chain" id="PRO_5013054337" evidence="4">
    <location>
        <begin position="22"/>
        <end position="888"/>
    </location>
</feature>
<evidence type="ECO:0000256" key="3">
    <source>
        <dbReference type="ARBA" id="ARBA00022801"/>
    </source>
</evidence>
<evidence type="ECO:0000256" key="4">
    <source>
        <dbReference type="SAM" id="SignalP"/>
    </source>
</evidence>
<dbReference type="InterPro" id="IPR037524">
    <property type="entry name" value="PA14/GLEYA"/>
</dbReference>
<dbReference type="Pfam" id="PF14310">
    <property type="entry name" value="Fn3-like"/>
    <property type="match status" value="1"/>
</dbReference>
<evidence type="ECO:0000259" key="5">
    <source>
        <dbReference type="PROSITE" id="PS51820"/>
    </source>
</evidence>
<sequence>MNVTSYVVLLFTISCFSSALAQTPIACTPATCAYLNPELTPVARAKDLVSRMTLQEEVSQTMNAAPAIPRLGVPSYEWWSEALHGVARAGVATNFPQSIGLAATFDTGLMRQVADVIGTEGRAKYNEAQRAGDHRRFSGLTFWSPNINIFRDPRWGRGQETFGEDPFLTARMGVEFTRGLQGDDPKFLLLVATPKHYAVHSGPEQDRHHFNAQISDHDLEDTYLPAFRASIVEGRAASIMCAYNAIDGKPACASDMLLQKHLRDAWKFDGFVVSDCDSVADVYRGHHFASDDAHASAVSLKAGTDLDCGSAYRALALAVKSGLVSKAELDIAVERLFAGRFRLGMFDPPGSVPYDRLSASSIDTPANRELALRAARESLVLLKNDGILPIKNKDATIAAIGPTADLLEAIEGNYNGEAAEPVTPLLGLRREFGVDRVLYAPGSILAAGLPAPIPSQYLRPDEKSMRTGLKAEFFADGGFTGQPLATRIDAKVNFDWNRVSPASGVPPGNFAVRWTGELVPPIAGEYMLSFRCIKRSTTYDPTSATAHSPLHYRLYLDDKEVLDDHARYQDLKVVFNDTKPHAIRVEYMHSSEDRFVDLEWQPPAQPMLDEALATARKADVVVAFVGLSPNLEGEEMPVYTEGFAGGDRTMIGLPAVQQHLLEELGKLGKPLLVVLTSGSEVSIPWAQEHANAVLAAWYPGESGGTAIAETLTGKNNPAGRLPVTFYRSVTDLPEFSDYAMANRTYRYFQGPVLYPFGFGLSYSTFEYGKASVSQPAVRAGEVVKVSVNVRNTSPVAGDEVVQLYVTPPRTPESPRLALEGFQRVHLAAGESRDVTFPLDARALSEVDRNGDRHELPGEYTISVGGSQPAPGDLRAVHLQVTGELALPR</sequence>
<gene>
    <name evidence="6" type="ORF">SAMN05421770_1109</name>
</gene>
<dbReference type="Pfam" id="PF07691">
    <property type="entry name" value="PA14"/>
    <property type="match status" value="1"/>
</dbReference>
<feature type="signal peptide" evidence="4">
    <location>
        <begin position="1"/>
        <end position="21"/>
    </location>
</feature>
<name>A0A239M4N0_9BACT</name>
<keyword evidence="2 4" id="KW-0732">Signal</keyword>
<dbReference type="InterPro" id="IPR026891">
    <property type="entry name" value="Fn3-like"/>
</dbReference>
<dbReference type="Gene3D" id="2.60.40.10">
    <property type="entry name" value="Immunoglobulins"/>
    <property type="match status" value="1"/>
</dbReference>
<evidence type="ECO:0000256" key="1">
    <source>
        <dbReference type="ARBA" id="ARBA00005336"/>
    </source>
</evidence>
<dbReference type="OrthoDB" id="9805821at2"/>
<dbReference type="PRINTS" id="PR00133">
    <property type="entry name" value="GLHYDRLASE3"/>
</dbReference>
<dbReference type="SMART" id="SM01217">
    <property type="entry name" value="Fn3_like"/>
    <property type="match status" value="1"/>
</dbReference>
<dbReference type="Gene3D" id="3.40.50.1700">
    <property type="entry name" value="Glycoside hydrolase family 3 C-terminal domain"/>
    <property type="match status" value="2"/>
</dbReference>
<dbReference type="Proteomes" id="UP000198356">
    <property type="component" value="Unassembled WGS sequence"/>
</dbReference>
<dbReference type="SUPFAM" id="SSF56988">
    <property type="entry name" value="Anthrax protective antigen"/>
    <property type="match status" value="1"/>
</dbReference>
<dbReference type="InterPro" id="IPR002772">
    <property type="entry name" value="Glyco_hydro_3_C"/>
</dbReference>
<dbReference type="PANTHER" id="PTHR42721:SF3">
    <property type="entry name" value="BETA-D-XYLOSIDASE 5-RELATED"/>
    <property type="match status" value="1"/>
</dbReference>
<accession>A0A239M4N0</accession>
<dbReference type="AlphaFoldDB" id="A0A239M4N0"/>
<keyword evidence="7" id="KW-1185">Reference proteome</keyword>
<dbReference type="InterPro" id="IPR017853">
    <property type="entry name" value="GH"/>
</dbReference>
<dbReference type="RefSeq" id="WP_089410092.1">
    <property type="nucleotide sequence ID" value="NZ_FZOU01000010.1"/>
</dbReference>
<proteinExistence type="inferred from homology"/>